<dbReference type="PRINTS" id="PR00455">
    <property type="entry name" value="HTHTETR"/>
</dbReference>
<proteinExistence type="predicted"/>
<evidence type="ECO:0000256" key="2">
    <source>
        <dbReference type="ARBA" id="ARBA00023125"/>
    </source>
</evidence>
<dbReference type="SUPFAM" id="SSF46689">
    <property type="entry name" value="Homeodomain-like"/>
    <property type="match status" value="1"/>
</dbReference>
<dbReference type="GO" id="GO:0003700">
    <property type="term" value="F:DNA-binding transcription factor activity"/>
    <property type="evidence" value="ECO:0007669"/>
    <property type="project" value="TreeGrafter"/>
</dbReference>
<dbReference type="InterPro" id="IPR036271">
    <property type="entry name" value="Tet_transcr_reg_TetR-rel_C_sf"/>
</dbReference>
<organism evidence="6 7">
    <name type="scientific">Prauserella flavalba</name>
    <dbReference type="NCBI Taxonomy" id="1477506"/>
    <lineage>
        <taxon>Bacteria</taxon>
        <taxon>Bacillati</taxon>
        <taxon>Actinomycetota</taxon>
        <taxon>Actinomycetes</taxon>
        <taxon>Pseudonocardiales</taxon>
        <taxon>Pseudonocardiaceae</taxon>
        <taxon>Prauserella</taxon>
    </lineage>
</organism>
<dbReference type="PANTHER" id="PTHR30055:SF234">
    <property type="entry name" value="HTH-TYPE TRANSCRIPTIONAL REGULATOR BETI"/>
    <property type="match status" value="1"/>
</dbReference>
<evidence type="ECO:0000313" key="7">
    <source>
        <dbReference type="Proteomes" id="UP000247892"/>
    </source>
</evidence>
<dbReference type="Gene3D" id="1.10.357.10">
    <property type="entry name" value="Tetracycline Repressor, domain 2"/>
    <property type="match status" value="1"/>
</dbReference>
<dbReference type="GO" id="GO:0000976">
    <property type="term" value="F:transcription cis-regulatory region binding"/>
    <property type="evidence" value="ECO:0007669"/>
    <property type="project" value="TreeGrafter"/>
</dbReference>
<gene>
    <name evidence="6" type="ORF">BA062_38540</name>
</gene>
<dbReference type="Pfam" id="PF00440">
    <property type="entry name" value="TetR_N"/>
    <property type="match status" value="1"/>
</dbReference>
<dbReference type="PROSITE" id="PS50977">
    <property type="entry name" value="HTH_TETR_2"/>
    <property type="match status" value="1"/>
</dbReference>
<sequence>MSSRSLSSRADALSNIARILDAARRVFATGDGTGPLTHIAREAGVGIATLYRHFPNRESLACAVYDQIFATEIEPALATFADTGASRQALLDVAERISDLILREPGLVAAIGQLTEVTGELLRRSMQTFTPILRAAQQAGNIRPDITPEDIPVLLALATTAFSTTNLDRRTRRRYLSLLLDALNPSRSTPMPPR</sequence>
<dbReference type="InterPro" id="IPR001647">
    <property type="entry name" value="HTH_TetR"/>
</dbReference>
<feature type="domain" description="HTH tetR-type" evidence="5">
    <location>
        <begin position="13"/>
        <end position="72"/>
    </location>
</feature>
<evidence type="ECO:0000256" key="4">
    <source>
        <dbReference type="PROSITE-ProRule" id="PRU00335"/>
    </source>
</evidence>
<dbReference type="InterPro" id="IPR049445">
    <property type="entry name" value="TetR_SbtR-like_C"/>
</dbReference>
<dbReference type="Proteomes" id="UP000247892">
    <property type="component" value="Unassembled WGS sequence"/>
</dbReference>
<keyword evidence="2 4" id="KW-0238">DNA-binding</keyword>
<dbReference type="Pfam" id="PF21597">
    <property type="entry name" value="TetR_C_43"/>
    <property type="match status" value="1"/>
</dbReference>
<keyword evidence="1" id="KW-0805">Transcription regulation</keyword>
<reference evidence="6 7" key="1">
    <citation type="submission" date="2016-07" db="EMBL/GenBank/DDBJ databases">
        <title>Draft genome sequence of Prauserella sp. YIM 121212, isolated from alkaline soil.</title>
        <authorList>
            <person name="Ruckert C."/>
            <person name="Albersmeier A."/>
            <person name="Jiang C.-L."/>
            <person name="Jiang Y."/>
            <person name="Kalinowski J."/>
            <person name="Schneider O."/>
            <person name="Winkler A."/>
            <person name="Zotchev S.B."/>
        </authorList>
    </citation>
    <scope>NUCLEOTIDE SEQUENCE [LARGE SCALE GENOMIC DNA]</scope>
    <source>
        <strain evidence="6 7">YIM 121212</strain>
    </source>
</reference>
<evidence type="ECO:0000256" key="1">
    <source>
        <dbReference type="ARBA" id="ARBA00023015"/>
    </source>
</evidence>
<dbReference type="SUPFAM" id="SSF48498">
    <property type="entry name" value="Tetracyclin repressor-like, C-terminal domain"/>
    <property type="match status" value="1"/>
</dbReference>
<dbReference type="PANTHER" id="PTHR30055">
    <property type="entry name" value="HTH-TYPE TRANSCRIPTIONAL REGULATOR RUTR"/>
    <property type="match status" value="1"/>
</dbReference>
<dbReference type="InterPro" id="IPR050109">
    <property type="entry name" value="HTH-type_TetR-like_transc_reg"/>
</dbReference>
<keyword evidence="3" id="KW-0804">Transcription</keyword>
<dbReference type="OrthoDB" id="9795011at2"/>
<dbReference type="InterPro" id="IPR009057">
    <property type="entry name" value="Homeodomain-like_sf"/>
</dbReference>
<dbReference type="AlphaFoldDB" id="A0A318LFI2"/>
<evidence type="ECO:0000256" key="3">
    <source>
        <dbReference type="ARBA" id="ARBA00023163"/>
    </source>
</evidence>
<evidence type="ECO:0000259" key="5">
    <source>
        <dbReference type="PROSITE" id="PS50977"/>
    </source>
</evidence>
<keyword evidence="7" id="KW-1185">Reference proteome</keyword>
<protein>
    <submittedName>
        <fullName evidence="6">TetR family transcriptional regulator</fullName>
    </submittedName>
</protein>
<comment type="caution">
    <text evidence="6">The sequence shown here is derived from an EMBL/GenBank/DDBJ whole genome shotgun (WGS) entry which is preliminary data.</text>
</comment>
<evidence type="ECO:0000313" key="6">
    <source>
        <dbReference type="EMBL" id="PXY16728.1"/>
    </source>
</evidence>
<accession>A0A318LFI2</accession>
<feature type="DNA-binding region" description="H-T-H motif" evidence="4">
    <location>
        <begin position="35"/>
        <end position="54"/>
    </location>
</feature>
<name>A0A318LFI2_9PSEU</name>
<dbReference type="EMBL" id="MASU01000036">
    <property type="protein sequence ID" value="PXY16728.1"/>
    <property type="molecule type" value="Genomic_DNA"/>
</dbReference>